<protein>
    <submittedName>
        <fullName evidence="1">Uncharacterized protein</fullName>
    </submittedName>
</protein>
<dbReference type="EMBL" id="BPVZ01000178">
    <property type="protein sequence ID" value="GKV44217.1"/>
    <property type="molecule type" value="Genomic_DNA"/>
</dbReference>
<comment type="caution">
    <text evidence="1">The sequence shown here is derived from an EMBL/GenBank/DDBJ whole genome shotgun (WGS) entry which is preliminary data.</text>
</comment>
<sequence length="50" mass="5359">MRLVGIAYGFLKDRGFLPNFGRFSGIVFNLSPKKWGSSGISSIALVALLG</sequence>
<dbReference type="Proteomes" id="UP001054252">
    <property type="component" value="Unassembled WGS sequence"/>
</dbReference>
<name>A0AAV5M6S5_9ROSI</name>
<gene>
    <name evidence="1" type="ORF">SLEP1_g51416</name>
</gene>
<evidence type="ECO:0000313" key="1">
    <source>
        <dbReference type="EMBL" id="GKV44217.1"/>
    </source>
</evidence>
<proteinExistence type="predicted"/>
<accession>A0AAV5M6S5</accession>
<keyword evidence="2" id="KW-1185">Reference proteome</keyword>
<reference evidence="1 2" key="1">
    <citation type="journal article" date="2021" name="Commun. Biol.">
        <title>The genome of Shorea leprosula (Dipterocarpaceae) highlights the ecological relevance of drought in aseasonal tropical rainforests.</title>
        <authorList>
            <person name="Ng K.K.S."/>
            <person name="Kobayashi M.J."/>
            <person name="Fawcett J.A."/>
            <person name="Hatakeyama M."/>
            <person name="Paape T."/>
            <person name="Ng C.H."/>
            <person name="Ang C.C."/>
            <person name="Tnah L.H."/>
            <person name="Lee C.T."/>
            <person name="Nishiyama T."/>
            <person name="Sese J."/>
            <person name="O'Brien M.J."/>
            <person name="Copetti D."/>
            <person name="Mohd Noor M.I."/>
            <person name="Ong R.C."/>
            <person name="Putra M."/>
            <person name="Sireger I.Z."/>
            <person name="Indrioko S."/>
            <person name="Kosugi Y."/>
            <person name="Izuno A."/>
            <person name="Isagi Y."/>
            <person name="Lee S.L."/>
            <person name="Shimizu K.K."/>
        </authorList>
    </citation>
    <scope>NUCLEOTIDE SEQUENCE [LARGE SCALE GENOMIC DNA]</scope>
    <source>
        <strain evidence="1">214</strain>
    </source>
</reference>
<evidence type="ECO:0000313" key="2">
    <source>
        <dbReference type="Proteomes" id="UP001054252"/>
    </source>
</evidence>
<dbReference type="AlphaFoldDB" id="A0AAV5M6S5"/>
<organism evidence="1 2">
    <name type="scientific">Rubroshorea leprosula</name>
    <dbReference type="NCBI Taxonomy" id="152421"/>
    <lineage>
        <taxon>Eukaryota</taxon>
        <taxon>Viridiplantae</taxon>
        <taxon>Streptophyta</taxon>
        <taxon>Embryophyta</taxon>
        <taxon>Tracheophyta</taxon>
        <taxon>Spermatophyta</taxon>
        <taxon>Magnoliopsida</taxon>
        <taxon>eudicotyledons</taxon>
        <taxon>Gunneridae</taxon>
        <taxon>Pentapetalae</taxon>
        <taxon>rosids</taxon>
        <taxon>malvids</taxon>
        <taxon>Malvales</taxon>
        <taxon>Dipterocarpaceae</taxon>
        <taxon>Rubroshorea</taxon>
    </lineage>
</organism>